<dbReference type="EMBL" id="MT144596">
    <property type="protein sequence ID" value="QJH94153.1"/>
    <property type="molecule type" value="Genomic_DNA"/>
</dbReference>
<sequence>MPKGVEFQALQLPAYKELTKFIADEDLAVLYKGSLLELEEEANRRVFKTARAKKKEGTLLGIIGSISALLAGLAGKKIIKKKVKK</sequence>
<reference evidence="2" key="1">
    <citation type="submission" date="2020-03" db="EMBL/GenBank/DDBJ databases">
        <title>The deep terrestrial virosphere.</title>
        <authorList>
            <person name="Holmfeldt K."/>
            <person name="Nilsson E."/>
            <person name="Simone D."/>
            <person name="Lopez-Fernandez M."/>
            <person name="Wu X."/>
            <person name="de Brujin I."/>
            <person name="Lundin D."/>
            <person name="Andersson A."/>
            <person name="Bertilsson S."/>
            <person name="Dopson M."/>
        </authorList>
    </citation>
    <scope>NUCLEOTIDE SEQUENCE</scope>
    <source>
        <strain evidence="2">TM448A00151</strain>
        <strain evidence="3">TM448B00189</strain>
    </source>
</reference>
<gene>
    <name evidence="2" type="ORF">TM448A00151_0032</name>
    <name evidence="3" type="ORF">TM448B00189_0046</name>
</gene>
<protein>
    <submittedName>
        <fullName evidence="2">Uncharacterized protein</fullName>
    </submittedName>
</protein>
<organism evidence="2">
    <name type="scientific">viral metagenome</name>
    <dbReference type="NCBI Taxonomy" id="1070528"/>
    <lineage>
        <taxon>unclassified sequences</taxon>
        <taxon>metagenomes</taxon>
        <taxon>organismal metagenomes</taxon>
    </lineage>
</organism>
<feature type="transmembrane region" description="Helical" evidence="1">
    <location>
        <begin position="57"/>
        <end position="75"/>
    </location>
</feature>
<evidence type="ECO:0000313" key="2">
    <source>
        <dbReference type="EMBL" id="QJA44833.1"/>
    </source>
</evidence>
<keyword evidence="1" id="KW-0812">Transmembrane</keyword>
<evidence type="ECO:0000256" key="1">
    <source>
        <dbReference type="SAM" id="Phobius"/>
    </source>
</evidence>
<evidence type="ECO:0000313" key="3">
    <source>
        <dbReference type="EMBL" id="QJH94153.1"/>
    </source>
</evidence>
<keyword evidence="1" id="KW-0472">Membrane</keyword>
<proteinExistence type="predicted"/>
<dbReference type="AlphaFoldDB" id="A0A6H1ZAA7"/>
<accession>A0A6H1ZAA7</accession>
<name>A0A6H1ZAA7_9ZZZZ</name>
<dbReference type="EMBL" id="MT143981">
    <property type="protein sequence ID" value="QJA44833.1"/>
    <property type="molecule type" value="Genomic_DNA"/>
</dbReference>
<keyword evidence="1" id="KW-1133">Transmembrane helix</keyword>